<dbReference type="CDD" id="cd17536">
    <property type="entry name" value="REC_YesN-like"/>
    <property type="match status" value="1"/>
</dbReference>
<keyword evidence="4" id="KW-0597">Phosphoprotein</keyword>
<dbReference type="InterPro" id="IPR018060">
    <property type="entry name" value="HTH_AraC"/>
</dbReference>
<dbReference type="AlphaFoldDB" id="A0A1B2DCP1"/>
<dbReference type="PANTHER" id="PTHR43280:SF10">
    <property type="entry name" value="REGULATORY PROTEIN POCR"/>
    <property type="match status" value="1"/>
</dbReference>
<dbReference type="PROSITE" id="PS01124">
    <property type="entry name" value="HTH_ARAC_FAMILY_2"/>
    <property type="match status" value="1"/>
</dbReference>
<feature type="domain" description="Response regulatory" evidence="6">
    <location>
        <begin position="4"/>
        <end position="122"/>
    </location>
</feature>
<dbReference type="InterPro" id="IPR001789">
    <property type="entry name" value="Sig_transdc_resp-reg_receiver"/>
</dbReference>
<keyword evidence="2 7" id="KW-0238">DNA-binding</keyword>
<keyword evidence="1" id="KW-0805">Transcription regulation</keyword>
<sequence length="524" mass="60827">MDISILLVDDEAIDLEWLRRRVVGNERLHLQDVSVATSGFEALEMMEQKRIDLILSDIRMPIMSGMEFARRAKAINPQAHLVFISGHQDFSYAKEAIQLNASGYLLKPVDDNELHDMLLELCNKIEQERMQNQSLTETLTLVHQELLLRWFNEPTSGRVEQHLHSFLLPLLQGGAAVAIIEIDDMEWKLGKMAAGERRSLTAEMALFIRSFVDRHQVGMVLTSYDYHFVLLATVQEAECKALLEKLVQAFNEAFPYSITIGAGMHTTVIAKLHDAYQQAQAALSIKWIVGKNRLIHDAAAWSPKEAMAYSLEETVDRMLRAMLEYDLTTVDDCLRELFSGDQPLTGKNDIYDLIIRITSKLHADLQQMNEHLYEILKWDSHQPFVLFQFETVHDILSWLRRRFFELSELLYLKKQRQKRKLIEEIALYVEQRLDQKITLNEVAAHFDFTPNYLGQLFKAETNTLFSDFLSELRMKHVCKLLEDPTKKIYEIAELAGYKNIIYFNRQFKQQVGMSPGEYRKKHNI</sequence>
<dbReference type="InterPro" id="IPR018062">
    <property type="entry name" value="HTH_AraC-typ_CS"/>
</dbReference>
<dbReference type="PROSITE" id="PS00041">
    <property type="entry name" value="HTH_ARAC_FAMILY_1"/>
    <property type="match status" value="1"/>
</dbReference>
<dbReference type="SUPFAM" id="SSF46689">
    <property type="entry name" value="Homeodomain-like"/>
    <property type="match status" value="1"/>
</dbReference>
<gene>
    <name evidence="7" type="ORF">BBD42_02595</name>
</gene>
<dbReference type="PRINTS" id="PR00032">
    <property type="entry name" value="HTHARAC"/>
</dbReference>
<evidence type="ECO:0000256" key="3">
    <source>
        <dbReference type="ARBA" id="ARBA00023163"/>
    </source>
</evidence>
<dbReference type="PANTHER" id="PTHR43280">
    <property type="entry name" value="ARAC-FAMILY TRANSCRIPTIONAL REGULATOR"/>
    <property type="match status" value="1"/>
</dbReference>
<dbReference type="Pfam" id="PF17853">
    <property type="entry name" value="GGDEF_2"/>
    <property type="match status" value="1"/>
</dbReference>
<dbReference type="InterPro" id="IPR020449">
    <property type="entry name" value="Tscrpt_reg_AraC-type_HTH"/>
</dbReference>
<evidence type="ECO:0000313" key="7">
    <source>
        <dbReference type="EMBL" id="ANY65476.1"/>
    </source>
</evidence>
<dbReference type="SMART" id="SM00448">
    <property type="entry name" value="REC"/>
    <property type="match status" value="1"/>
</dbReference>
<dbReference type="SUPFAM" id="SSF52172">
    <property type="entry name" value="CheY-like"/>
    <property type="match status" value="1"/>
</dbReference>
<reference evidence="7" key="1">
    <citation type="submission" date="2016-08" db="EMBL/GenBank/DDBJ databases">
        <title>Complete Genome Seqeunce of Paenibacillus sp. BIHB 4019 from tea rhizoplane.</title>
        <authorList>
            <person name="Thakur R."/>
            <person name="Swarnkar M.K."/>
            <person name="Gulati A."/>
        </authorList>
    </citation>
    <scope>NUCLEOTIDE SEQUENCE [LARGE SCALE GENOMIC DNA]</scope>
    <source>
        <strain evidence="7">BIHB4019</strain>
    </source>
</reference>
<dbReference type="InterPro" id="IPR009057">
    <property type="entry name" value="Homeodomain-like_sf"/>
</dbReference>
<dbReference type="PROSITE" id="PS50110">
    <property type="entry name" value="RESPONSE_REGULATORY"/>
    <property type="match status" value="1"/>
</dbReference>
<name>A0A1B2DCP1_9BACL</name>
<feature type="modified residue" description="4-aspartylphosphate" evidence="4">
    <location>
        <position position="57"/>
    </location>
</feature>
<dbReference type="GO" id="GO:0043565">
    <property type="term" value="F:sequence-specific DNA binding"/>
    <property type="evidence" value="ECO:0007669"/>
    <property type="project" value="InterPro"/>
</dbReference>
<accession>A0A1B2DCP1</accession>
<evidence type="ECO:0000259" key="6">
    <source>
        <dbReference type="PROSITE" id="PS50110"/>
    </source>
</evidence>
<evidence type="ECO:0000259" key="5">
    <source>
        <dbReference type="PROSITE" id="PS01124"/>
    </source>
</evidence>
<feature type="domain" description="HTH araC/xylS-type" evidence="5">
    <location>
        <begin position="423"/>
        <end position="521"/>
    </location>
</feature>
<evidence type="ECO:0000256" key="1">
    <source>
        <dbReference type="ARBA" id="ARBA00023015"/>
    </source>
</evidence>
<dbReference type="SMART" id="SM00342">
    <property type="entry name" value="HTH_ARAC"/>
    <property type="match status" value="1"/>
</dbReference>
<protein>
    <submittedName>
        <fullName evidence="7">DNA-binding response regulator</fullName>
    </submittedName>
</protein>
<dbReference type="GO" id="GO:0003700">
    <property type="term" value="F:DNA-binding transcription factor activity"/>
    <property type="evidence" value="ECO:0007669"/>
    <property type="project" value="InterPro"/>
</dbReference>
<dbReference type="RefSeq" id="WP_099516874.1">
    <property type="nucleotide sequence ID" value="NZ_CP016808.1"/>
</dbReference>
<proteinExistence type="predicted"/>
<evidence type="ECO:0000256" key="4">
    <source>
        <dbReference type="PROSITE-ProRule" id="PRU00169"/>
    </source>
</evidence>
<evidence type="ECO:0000256" key="2">
    <source>
        <dbReference type="ARBA" id="ARBA00023125"/>
    </source>
</evidence>
<dbReference type="Gene3D" id="3.40.50.2300">
    <property type="match status" value="1"/>
</dbReference>
<dbReference type="InterPro" id="IPR011006">
    <property type="entry name" value="CheY-like_superfamily"/>
</dbReference>
<dbReference type="EMBL" id="CP016808">
    <property type="protein sequence ID" value="ANY65476.1"/>
    <property type="molecule type" value="Genomic_DNA"/>
</dbReference>
<dbReference type="InterPro" id="IPR041522">
    <property type="entry name" value="CdaR_GGDEF"/>
</dbReference>
<dbReference type="Pfam" id="PF00072">
    <property type="entry name" value="Response_reg"/>
    <property type="match status" value="1"/>
</dbReference>
<organism evidence="7">
    <name type="scientific">Paenibacillus sp. BIHB 4019</name>
    <dbReference type="NCBI Taxonomy" id="1870819"/>
    <lineage>
        <taxon>Bacteria</taxon>
        <taxon>Bacillati</taxon>
        <taxon>Bacillota</taxon>
        <taxon>Bacilli</taxon>
        <taxon>Bacillales</taxon>
        <taxon>Paenibacillaceae</taxon>
        <taxon>Paenibacillus</taxon>
    </lineage>
</organism>
<dbReference type="Pfam" id="PF12833">
    <property type="entry name" value="HTH_18"/>
    <property type="match status" value="1"/>
</dbReference>
<dbReference type="Gene3D" id="1.10.10.60">
    <property type="entry name" value="Homeodomain-like"/>
    <property type="match status" value="2"/>
</dbReference>
<keyword evidence="3" id="KW-0804">Transcription</keyword>
<dbReference type="GO" id="GO:0000160">
    <property type="term" value="P:phosphorelay signal transduction system"/>
    <property type="evidence" value="ECO:0007669"/>
    <property type="project" value="InterPro"/>
</dbReference>